<proteinExistence type="predicted"/>
<feature type="region of interest" description="Disordered" evidence="1">
    <location>
        <begin position="77"/>
        <end position="105"/>
    </location>
</feature>
<dbReference type="Proteomes" id="UP000230233">
    <property type="component" value="Chromosome I"/>
</dbReference>
<reference evidence="3" key="1">
    <citation type="submission" date="2017-10" db="EMBL/GenBank/DDBJ databases">
        <title>Rapid genome shrinkage in a self-fertile nematode reveals novel sperm competition proteins.</title>
        <authorList>
            <person name="Yin D."/>
            <person name="Schwarz E.M."/>
            <person name="Thomas C.G."/>
            <person name="Felde R.L."/>
            <person name="Korf I.F."/>
            <person name="Cutter A.D."/>
            <person name="Schartner C.M."/>
            <person name="Ralston E.J."/>
            <person name="Meyer B.J."/>
            <person name="Haag E.S."/>
        </authorList>
    </citation>
    <scope>NUCLEOTIDE SEQUENCE [LARGE SCALE GENOMIC DNA]</scope>
    <source>
        <strain evidence="3">JU1422</strain>
    </source>
</reference>
<comment type="caution">
    <text evidence="2">The sequence shown here is derived from an EMBL/GenBank/DDBJ whole genome shotgun (WGS) entry which is preliminary data.</text>
</comment>
<dbReference type="AlphaFoldDB" id="A0A2G5VIF9"/>
<organism evidence="2 3">
    <name type="scientific">Caenorhabditis nigoni</name>
    <dbReference type="NCBI Taxonomy" id="1611254"/>
    <lineage>
        <taxon>Eukaryota</taxon>
        <taxon>Metazoa</taxon>
        <taxon>Ecdysozoa</taxon>
        <taxon>Nematoda</taxon>
        <taxon>Chromadorea</taxon>
        <taxon>Rhabditida</taxon>
        <taxon>Rhabditina</taxon>
        <taxon>Rhabditomorpha</taxon>
        <taxon>Rhabditoidea</taxon>
        <taxon>Rhabditidae</taxon>
        <taxon>Peloderinae</taxon>
        <taxon>Caenorhabditis</taxon>
    </lineage>
</organism>
<protein>
    <submittedName>
        <fullName evidence="2">Uncharacterized protein</fullName>
    </submittedName>
</protein>
<accession>A0A2G5VIF9</accession>
<gene>
    <name evidence="2" type="primary">Cnig_chr_I.g2023</name>
    <name evidence="2" type="ORF">B9Z55_002023</name>
</gene>
<keyword evidence="3" id="KW-1185">Reference proteome</keyword>
<evidence type="ECO:0000256" key="1">
    <source>
        <dbReference type="SAM" id="MobiDB-lite"/>
    </source>
</evidence>
<evidence type="ECO:0000313" key="3">
    <source>
        <dbReference type="Proteomes" id="UP000230233"/>
    </source>
</evidence>
<feature type="compositionally biased region" description="Gly residues" evidence="1">
    <location>
        <begin position="77"/>
        <end position="92"/>
    </location>
</feature>
<sequence>MVLKMKQEQLMEVESEHRSWWRELEDRSIGAEGGVVRGWELMEVESEDRIWWRWNRRIGADGGGIGADGGGIGAGGIRADEGGIGAGRGGIGRSEMMELESEDRS</sequence>
<name>A0A2G5VIF9_9PELO</name>
<dbReference type="EMBL" id="PDUG01000001">
    <property type="protein sequence ID" value="PIC51553.1"/>
    <property type="molecule type" value="Genomic_DNA"/>
</dbReference>
<evidence type="ECO:0000313" key="2">
    <source>
        <dbReference type="EMBL" id="PIC51553.1"/>
    </source>
</evidence>